<comment type="caution">
    <text evidence="16">The sequence shown here is derived from an EMBL/GenBank/DDBJ whole genome shotgun (WGS) entry which is preliminary data.</text>
</comment>
<sequence>MQNTHPVRIAGLELECPVFLAPMAGITSLPYRLVMKEHGAALVFTEMVSCNGLVRDGRKTLELVRSCPAERPLGIQVFGGDPEIVAEGVRRLGDAGDLIDLNLGCPVSKVVRGEAGSALLRHPRRIATIVRAMRRATDKPLTVKIRSGWDSSNLNFVEIGRIAESEGADAVTLHPRTRAQGFGGRADWSQIGELKSRLRIPVIGSGDIVTAEDGVRMLRETGCDAIMIGRGSHGNPWLISNIRRRLCGLPERQPTAGERLDVVLRHLARHRECFGDRKTLFEMRKHLCWYSRGMADAATFRSRVNRTGSLDELEQLVRDFFAGRPQPGTANGS</sequence>
<dbReference type="GO" id="GO:0000049">
    <property type="term" value="F:tRNA binding"/>
    <property type="evidence" value="ECO:0007669"/>
    <property type="project" value="UniProtKB-KW"/>
</dbReference>
<evidence type="ECO:0000256" key="8">
    <source>
        <dbReference type="ARBA" id="ARBA00022884"/>
    </source>
</evidence>
<accession>A0A5D3WJY6</accession>
<dbReference type="GO" id="GO:0017150">
    <property type="term" value="F:tRNA dihydrouridine synthase activity"/>
    <property type="evidence" value="ECO:0007669"/>
    <property type="project" value="InterPro"/>
</dbReference>
<dbReference type="InterPro" id="IPR004652">
    <property type="entry name" value="DusB-like"/>
</dbReference>
<reference evidence="16 17" key="1">
    <citation type="submission" date="2019-07" db="EMBL/GenBank/DDBJ databases">
        <title>Genomic Encyclopedia of Type Strains, Phase IV (KMG-IV): sequencing the most valuable type-strain genomes for metagenomic binning, comparative biology and taxonomic classification.</title>
        <authorList>
            <person name="Goeker M."/>
        </authorList>
    </citation>
    <scope>NUCLEOTIDE SEQUENCE [LARGE SCALE GENOMIC DNA]</scope>
    <source>
        <strain evidence="16 17">SS015</strain>
    </source>
</reference>
<dbReference type="Proteomes" id="UP000324159">
    <property type="component" value="Unassembled WGS sequence"/>
</dbReference>
<gene>
    <name evidence="16" type="ORF">EDC39_10518</name>
</gene>
<feature type="binding site" evidence="14">
    <location>
        <begin position="22"/>
        <end position="24"/>
    </location>
    <ligand>
        <name>FMN</name>
        <dbReference type="ChEBI" id="CHEBI:58210"/>
    </ligand>
</feature>
<evidence type="ECO:0000256" key="2">
    <source>
        <dbReference type="ARBA" id="ARBA00002790"/>
    </source>
</evidence>
<protein>
    <recommendedName>
        <fullName evidence="12">tRNA-dihydrouridine synthase</fullName>
        <ecNumber evidence="12">1.3.1.-</ecNumber>
    </recommendedName>
</protein>
<dbReference type="Pfam" id="PF01207">
    <property type="entry name" value="Dus"/>
    <property type="match status" value="1"/>
</dbReference>
<organism evidence="16 17">
    <name type="scientific">Geothermobacter ehrlichii</name>
    <dbReference type="NCBI Taxonomy" id="213224"/>
    <lineage>
        <taxon>Bacteria</taxon>
        <taxon>Pseudomonadati</taxon>
        <taxon>Thermodesulfobacteriota</taxon>
        <taxon>Desulfuromonadia</taxon>
        <taxon>Desulfuromonadales</taxon>
        <taxon>Geothermobacteraceae</taxon>
        <taxon>Geothermobacter</taxon>
    </lineage>
</organism>
<feature type="domain" description="DUS-like FMN-binding" evidence="15">
    <location>
        <begin position="20"/>
        <end position="318"/>
    </location>
</feature>
<dbReference type="NCBIfam" id="TIGR00737">
    <property type="entry name" value="nifR3_yhdG"/>
    <property type="match status" value="1"/>
</dbReference>
<dbReference type="InterPro" id="IPR013785">
    <property type="entry name" value="Aldolase_TIM"/>
</dbReference>
<feature type="binding site" evidence="14">
    <location>
        <position position="144"/>
    </location>
    <ligand>
        <name>FMN</name>
        <dbReference type="ChEBI" id="CHEBI:58210"/>
    </ligand>
</feature>
<dbReference type="Gene3D" id="1.10.1200.80">
    <property type="entry name" value="Putative flavin oxidoreducatase, domain 2"/>
    <property type="match status" value="1"/>
</dbReference>
<evidence type="ECO:0000259" key="15">
    <source>
        <dbReference type="Pfam" id="PF01207"/>
    </source>
</evidence>
<dbReference type="EC" id="1.3.1.-" evidence="12"/>
<evidence type="ECO:0000256" key="11">
    <source>
        <dbReference type="ARBA" id="ARBA00048802"/>
    </source>
</evidence>
<dbReference type="OrthoDB" id="9764501at2"/>
<dbReference type="InterPro" id="IPR001269">
    <property type="entry name" value="DUS_fam"/>
</dbReference>
<dbReference type="InterPro" id="IPR024036">
    <property type="entry name" value="tRNA-dHydroUridine_Synthase_C"/>
</dbReference>
<evidence type="ECO:0000256" key="12">
    <source>
        <dbReference type="PIRNR" id="PIRNR006621"/>
    </source>
</evidence>
<feature type="binding site" evidence="14">
    <location>
        <position position="174"/>
    </location>
    <ligand>
        <name>FMN</name>
        <dbReference type="ChEBI" id="CHEBI:58210"/>
    </ligand>
</feature>
<keyword evidence="3" id="KW-0820">tRNA-binding</keyword>
<dbReference type="PROSITE" id="PS01136">
    <property type="entry name" value="UPF0034"/>
    <property type="match status" value="1"/>
</dbReference>
<keyword evidence="4 12" id="KW-0285">Flavoprotein</keyword>
<dbReference type="PIRSF" id="PIRSF006621">
    <property type="entry name" value="Dus"/>
    <property type="match status" value="1"/>
</dbReference>
<dbReference type="EMBL" id="VNIB01000005">
    <property type="protein sequence ID" value="TYO98658.1"/>
    <property type="molecule type" value="Genomic_DNA"/>
</dbReference>
<comment type="similarity">
    <text evidence="12">Belongs to the dus family.</text>
</comment>
<name>A0A5D3WJY6_9BACT</name>
<dbReference type="InterPro" id="IPR018517">
    <property type="entry name" value="tRNA_hU_synthase_CS"/>
</dbReference>
<comment type="function">
    <text evidence="2 12">Catalyzes the synthesis of 5,6-dihydrouridine (D), a modified base found in the D-loop of most tRNAs, via the reduction of the C5-C6 double bond in target uridines.</text>
</comment>
<evidence type="ECO:0000256" key="4">
    <source>
        <dbReference type="ARBA" id="ARBA00022630"/>
    </source>
</evidence>
<proteinExistence type="inferred from homology"/>
<dbReference type="PANTHER" id="PTHR45846">
    <property type="entry name" value="TRNA-DIHYDROURIDINE(47) SYNTHASE [NAD(P)(+)]-LIKE"/>
    <property type="match status" value="1"/>
</dbReference>
<evidence type="ECO:0000256" key="10">
    <source>
        <dbReference type="ARBA" id="ARBA00048205"/>
    </source>
</evidence>
<feature type="active site" description="Proton donor" evidence="13">
    <location>
        <position position="105"/>
    </location>
</feature>
<keyword evidence="17" id="KW-1185">Reference proteome</keyword>
<evidence type="ECO:0000256" key="3">
    <source>
        <dbReference type="ARBA" id="ARBA00022555"/>
    </source>
</evidence>
<dbReference type="Gene3D" id="3.20.20.70">
    <property type="entry name" value="Aldolase class I"/>
    <property type="match status" value="1"/>
</dbReference>
<keyword evidence="14" id="KW-0547">Nucleotide-binding</keyword>
<keyword evidence="6 12" id="KW-0819">tRNA processing</keyword>
<dbReference type="RefSeq" id="WP_148895598.1">
    <property type="nucleotide sequence ID" value="NZ_VNIB01000005.1"/>
</dbReference>
<keyword evidence="9 12" id="KW-0560">Oxidoreductase</keyword>
<keyword evidence="8" id="KW-0694">RNA-binding</keyword>
<feature type="binding site" evidence="14">
    <location>
        <position position="76"/>
    </location>
    <ligand>
        <name>FMN</name>
        <dbReference type="ChEBI" id="CHEBI:58210"/>
    </ligand>
</feature>
<comment type="catalytic activity">
    <reaction evidence="10">
        <text>a 5,6-dihydrouridine in tRNA + NADP(+) = a uridine in tRNA + NADPH + H(+)</text>
        <dbReference type="Rhea" id="RHEA:23624"/>
        <dbReference type="Rhea" id="RHEA-COMP:13339"/>
        <dbReference type="Rhea" id="RHEA-COMP:13887"/>
        <dbReference type="ChEBI" id="CHEBI:15378"/>
        <dbReference type="ChEBI" id="CHEBI:57783"/>
        <dbReference type="ChEBI" id="CHEBI:58349"/>
        <dbReference type="ChEBI" id="CHEBI:65315"/>
        <dbReference type="ChEBI" id="CHEBI:74443"/>
    </reaction>
</comment>
<dbReference type="CDD" id="cd02801">
    <property type="entry name" value="DUS_like_FMN"/>
    <property type="match status" value="1"/>
</dbReference>
<evidence type="ECO:0000256" key="6">
    <source>
        <dbReference type="ARBA" id="ARBA00022694"/>
    </source>
</evidence>
<dbReference type="GO" id="GO:0050660">
    <property type="term" value="F:flavin adenine dinucleotide binding"/>
    <property type="evidence" value="ECO:0007669"/>
    <property type="project" value="InterPro"/>
</dbReference>
<dbReference type="InterPro" id="IPR035587">
    <property type="entry name" value="DUS-like_FMN-bd"/>
</dbReference>
<evidence type="ECO:0000313" key="17">
    <source>
        <dbReference type="Proteomes" id="UP000324159"/>
    </source>
</evidence>
<comment type="cofactor">
    <cofactor evidence="1 12 14">
        <name>FMN</name>
        <dbReference type="ChEBI" id="CHEBI:58210"/>
    </cofactor>
</comment>
<evidence type="ECO:0000256" key="14">
    <source>
        <dbReference type="PIRSR" id="PIRSR006621-2"/>
    </source>
</evidence>
<evidence type="ECO:0000256" key="5">
    <source>
        <dbReference type="ARBA" id="ARBA00022643"/>
    </source>
</evidence>
<evidence type="ECO:0000256" key="13">
    <source>
        <dbReference type="PIRSR" id="PIRSR006621-1"/>
    </source>
</evidence>
<dbReference type="PANTHER" id="PTHR45846:SF1">
    <property type="entry name" value="TRNA-DIHYDROURIDINE(47) SYNTHASE [NAD(P)(+)]-LIKE"/>
    <property type="match status" value="1"/>
</dbReference>
<dbReference type="SUPFAM" id="SSF51395">
    <property type="entry name" value="FMN-linked oxidoreductases"/>
    <property type="match status" value="1"/>
</dbReference>
<keyword evidence="5 12" id="KW-0288">FMN</keyword>
<dbReference type="AlphaFoldDB" id="A0A5D3WJY6"/>
<comment type="catalytic activity">
    <reaction evidence="11">
        <text>a 5,6-dihydrouridine in tRNA + NAD(+) = a uridine in tRNA + NADH + H(+)</text>
        <dbReference type="Rhea" id="RHEA:54452"/>
        <dbReference type="Rhea" id="RHEA-COMP:13339"/>
        <dbReference type="Rhea" id="RHEA-COMP:13887"/>
        <dbReference type="ChEBI" id="CHEBI:15378"/>
        <dbReference type="ChEBI" id="CHEBI:57540"/>
        <dbReference type="ChEBI" id="CHEBI:57945"/>
        <dbReference type="ChEBI" id="CHEBI:65315"/>
        <dbReference type="ChEBI" id="CHEBI:74443"/>
    </reaction>
</comment>
<feature type="binding site" evidence="14">
    <location>
        <begin position="229"/>
        <end position="230"/>
    </location>
    <ligand>
        <name>FMN</name>
        <dbReference type="ChEBI" id="CHEBI:58210"/>
    </ligand>
</feature>
<evidence type="ECO:0000313" key="16">
    <source>
        <dbReference type="EMBL" id="TYO98658.1"/>
    </source>
</evidence>
<evidence type="ECO:0000256" key="1">
    <source>
        <dbReference type="ARBA" id="ARBA00001917"/>
    </source>
</evidence>
<evidence type="ECO:0000256" key="7">
    <source>
        <dbReference type="ARBA" id="ARBA00022857"/>
    </source>
</evidence>
<keyword evidence="7" id="KW-0521">NADP</keyword>
<evidence type="ECO:0000256" key="9">
    <source>
        <dbReference type="ARBA" id="ARBA00023002"/>
    </source>
</evidence>